<dbReference type="OrthoDB" id="7165680at2"/>
<dbReference type="AlphaFoldDB" id="A0A318TV74"/>
<keyword evidence="3" id="KW-1133">Transmembrane helix</keyword>
<evidence type="ECO:0000313" key="4">
    <source>
        <dbReference type="EMBL" id="PYF08712.1"/>
    </source>
</evidence>
<dbReference type="Proteomes" id="UP000247727">
    <property type="component" value="Unassembled WGS sequence"/>
</dbReference>
<evidence type="ECO:0000313" key="5">
    <source>
        <dbReference type="Proteomes" id="UP000247727"/>
    </source>
</evidence>
<comment type="caution">
    <text evidence="4">The sequence shown here is derived from an EMBL/GenBank/DDBJ whole genome shotgun (WGS) entry which is preliminary data.</text>
</comment>
<evidence type="ECO:0000256" key="3">
    <source>
        <dbReference type="SAM" id="Phobius"/>
    </source>
</evidence>
<sequence length="132" mass="14497">MKTISYILVSLCVLGLAFWAYHVNYATQDREEELRALNSEIADLQEGLSVLRAEWAYLNRPERLRELVNLNFASLGLLPMTPDQFGTASMVAYPVPEGADPAAIDQAVAQAVEVSAPPTDDDSSQVVEEEAQ</sequence>
<organism evidence="4 5">
    <name type="scientific">Rhodobacter viridis</name>
    <dbReference type="NCBI Taxonomy" id="1054202"/>
    <lineage>
        <taxon>Bacteria</taxon>
        <taxon>Pseudomonadati</taxon>
        <taxon>Pseudomonadota</taxon>
        <taxon>Alphaproteobacteria</taxon>
        <taxon>Rhodobacterales</taxon>
        <taxon>Rhodobacter group</taxon>
        <taxon>Rhodobacter</taxon>
    </lineage>
</organism>
<feature type="compositionally biased region" description="Acidic residues" evidence="2">
    <location>
        <begin position="119"/>
        <end position="132"/>
    </location>
</feature>
<feature type="transmembrane region" description="Helical" evidence="3">
    <location>
        <begin position="6"/>
        <end position="25"/>
    </location>
</feature>
<keyword evidence="3" id="KW-0812">Transmembrane</keyword>
<evidence type="ECO:0000256" key="1">
    <source>
        <dbReference type="SAM" id="Coils"/>
    </source>
</evidence>
<protein>
    <recommendedName>
        <fullName evidence="6">Cell division protein FtsL</fullName>
    </recommendedName>
</protein>
<evidence type="ECO:0000256" key="2">
    <source>
        <dbReference type="SAM" id="MobiDB-lite"/>
    </source>
</evidence>
<dbReference type="EMBL" id="QJTK01000011">
    <property type="protein sequence ID" value="PYF08712.1"/>
    <property type="molecule type" value="Genomic_DNA"/>
</dbReference>
<keyword evidence="5" id="KW-1185">Reference proteome</keyword>
<reference evidence="4 5" key="1">
    <citation type="submission" date="2018-06" db="EMBL/GenBank/DDBJ databases">
        <title>Genomic Encyclopedia of Type Strains, Phase III (KMG-III): the genomes of soil and plant-associated and newly described type strains.</title>
        <authorList>
            <person name="Whitman W."/>
        </authorList>
    </citation>
    <scope>NUCLEOTIDE SEQUENCE [LARGE SCALE GENOMIC DNA]</scope>
    <source>
        <strain evidence="4 5">JA737</strain>
    </source>
</reference>
<keyword evidence="3" id="KW-0472">Membrane</keyword>
<proteinExistence type="predicted"/>
<feature type="region of interest" description="Disordered" evidence="2">
    <location>
        <begin position="113"/>
        <end position="132"/>
    </location>
</feature>
<gene>
    <name evidence="4" type="ORF">C8J30_11140</name>
</gene>
<evidence type="ECO:0008006" key="6">
    <source>
        <dbReference type="Google" id="ProtNLM"/>
    </source>
</evidence>
<name>A0A318TV74_9RHOB</name>
<keyword evidence="1" id="KW-0175">Coiled coil</keyword>
<feature type="coiled-coil region" evidence="1">
    <location>
        <begin position="27"/>
        <end position="54"/>
    </location>
</feature>
<dbReference type="RefSeq" id="WP_110806366.1">
    <property type="nucleotide sequence ID" value="NZ_QJTK01000011.1"/>
</dbReference>
<accession>A0A318TV74</accession>